<dbReference type="GO" id="GO:0009252">
    <property type="term" value="P:peptidoglycan biosynthetic process"/>
    <property type="evidence" value="ECO:0007669"/>
    <property type="project" value="UniProtKB-UniRule"/>
</dbReference>
<dbReference type="PANTHER" id="PTHR43445">
    <property type="entry name" value="UDP-N-ACETYLMURAMATE--L-ALANINE LIGASE-RELATED"/>
    <property type="match status" value="1"/>
</dbReference>
<evidence type="ECO:0000256" key="11">
    <source>
        <dbReference type="ARBA" id="ARBA00023306"/>
    </source>
</evidence>
<evidence type="ECO:0000259" key="15">
    <source>
        <dbReference type="Pfam" id="PF01225"/>
    </source>
</evidence>
<dbReference type="GO" id="GO:0051301">
    <property type="term" value="P:cell division"/>
    <property type="evidence" value="ECO:0007669"/>
    <property type="project" value="UniProtKB-KW"/>
</dbReference>
<dbReference type="Pfam" id="PF01225">
    <property type="entry name" value="Mur_ligase"/>
    <property type="match status" value="1"/>
</dbReference>
<dbReference type="Pfam" id="PF02875">
    <property type="entry name" value="Mur_ligase_C"/>
    <property type="match status" value="1"/>
</dbReference>
<dbReference type="GO" id="GO:0005524">
    <property type="term" value="F:ATP binding"/>
    <property type="evidence" value="ECO:0007669"/>
    <property type="project" value="UniProtKB-UniRule"/>
</dbReference>
<keyword evidence="6 14" id="KW-0132">Cell division</keyword>
<dbReference type="InterPro" id="IPR000713">
    <property type="entry name" value="Mur_ligase_N"/>
</dbReference>
<dbReference type="Gene3D" id="3.90.190.20">
    <property type="entry name" value="Mur ligase, C-terminal domain"/>
    <property type="match status" value="1"/>
</dbReference>
<evidence type="ECO:0000256" key="13">
    <source>
        <dbReference type="ARBA" id="ARBA00047833"/>
    </source>
</evidence>
<organism evidence="18 19">
    <name type="scientific">Candidatus Aphodosoma intestinipullorum</name>
    <dbReference type="NCBI Taxonomy" id="2840674"/>
    <lineage>
        <taxon>Bacteria</taxon>
        <taxon>Pseudomonadati</taxon>
        <taxon>Bacteroidota</taxon>
        <taxon>Bacteroidia</taxon>
        <taxon>Bacteroidales</taxon>
        <taxon>Candidatus Aphodosoma</taxon>
    </lineage>
</organism>
<keyword evidence="11 14" id="KW-0131">Cell cycle</keyword>
<evidence type="ECO:0000313" key="19">
    <source>
        <dbReference type="Proteomes" id="UP000712007"/>
    </source>
</evidence>
<dbReference type="InterPro" id="IPR036615">
    <property type="entry name" value="Mur_ligase_C_dom_sf"/>
</dbReference>
<gene>
    <name evidence="14" type="primary">murC</name>
    <name evidence="18" type="ORF">IAC51_02355</name>
</gene>
<dbReference type="GO" id="GO:0005737">
    <property type="term" value="C:cytoplasm"/>
    <property type="evidence" value="ECO:0007669"/>
    <property type="project" value="UniProtKB-SubCell"/>
</dbReference>
<protein>
    <recommendedName>
        <fullName evidence="3 14">UDP-N-acetylmuramate--L-alanine ligase</fullName>
        <ecNumber evidence="3 14">6.3.2.8</ecNumber>
    </recommendedName>
    <alternativeName>
        <fullName evidence="14">UDP-N-acetylmuramoyl-L-alanine synthetase</fullName>
    </alternativeName>
</protein>
<dbReference type="EMBL" id="JADIMV010000044">
    <property type="protein sequence ID" value="MBO8439471.1"/>
    <property type="molecule type" value="Genomic_DNA"/>
</dbReference>
<dbReference type="Proteomes" id="UP000712007">
    <property type="component" value="Unassembled WGS sequence"/>
</dbReference>
<comment type="catalytic activity">
    <reaction evidence="13 14">
        <text>UDP-N-acetyl-alpha-D-muramate + L-alanine + ATP = UDP-N-acetyl-alpha-D-muramoyl-L-alanine + ADP + phosphate + H(+)</text>
        <dbReference type="Rhea" id="RHEA:23372"/>
        <dbReference type="ChEBI" id="CHEBI:15378"/>
        <dbReference type="ChEBI" id="CHEBI:30616"/>
        <dbReference type="ChEBI" id="CHEBI:43474"/>
        <dbReference type="ChEBI" id="CHEBI:57972"/>
        <dbReference type="ChEBI" id="CHEBI:70757"/>
        <dbReference type="ChEBI" id="CHEBI:83898"/>
        <dbReference type="ChEBI" id="CHEBI:456216"/>
        <dbReference type="EC" id="6.3.2.8"/>
    </reaction>
</comment>
<dbReference type="Gene3D" id="3.40.1190.10">
    <property type="entry name" value="Mur-like, catalytic domain"/>
    <property type="match status" value="1"/>
</dbReference>
<dbReference type="InterPro" id="IPR005758">
    <property type="entry name" value="UDP-N-AcMur_Ala_ligase_MurC"/>
</dbReference>
<feature type="domain" description="Mur ligase N-terminal catalytic" evidence="15">
    <location>
        <begin position="5"/>
        <end position="106"/>
    </location>
</feature>
<keyword evidence="4 14" id="KW-0963">Cytoplasm</keyword>
<keyword evidence="10 14" id="KW-0573">Peptidoglycan synthesis</keyword>
<dbReference type="InterPro" id="IPR050061">
    <property type="entry name" value="MurCDEF_pg_biosynth"/>
</dbReference>
<dbReference type="GO" id="GO:0008360">
    <property type="term" value="P:regulation of cell shape"/>
    <property type="evidence" value="ECO:0007669"/>
    <property type="project" value="UniProtKB-KW"/>
</dbReference>
<evidence type="ECO:0000256" key="9">
    <source>
        <dbReference type="ARBA" id="ARBA00022960"/>
    </source>
</evidence>
<reference evidence="18" key="2">
    <citation type="journal article" date="2021" name="PeerJ">
        <title>Extensive microbial diversity within the chicken gut microbiome revealed by metagenomics and culture.</title>
        <authorList>
            <person name="Gilroy R."/>
            <person name="Ravi A."/>
            <person name="Getino M."/>
            <person name="Pursley I."/>
            <person name="Horton D.L."/>
            <person name="Alikhan N.F."/>
            <person name="Baker D."/>
            <person name="Gharbi K."/>
            <person name="Hall N."/>
            <person name="Watson M."/>
            <person name="Adriaenssens E.M."/>
            <person name="Foster-Nyarko E."/>
            <person name="Jarju S."/>
            <person name="Secka A."/>
            <person name="Antonio M."/>
            <person name="Oren A."/>
            <person name="Chaudhuri R.R."/>
            <person name="La Ragione R."/>
            <person name="Hildebrand F."/>
            <person name="Pallen M.J."/>
        </authorList>
    </citation>
    <scope>NUCLEOTIDE SEQUENCE</scope>
    <source>
        <strain evidence="18">3924</strain>
    </source>
</reference>
<dbReference type="SUPFAM" id="SSF53244">
    <property type="entry name" value="MurD-like peptide ligases, peptide-binding domain"/>
    <property type="match status" value="1"/>
</dbReference>
<evidence type="ECO:0000256" key="12">
    <source>
        <dbReference type="ARBA" id="ARBA00023316"/>
    </source>
</evidence>
<dbReference type="InterPro" id="IPR036565">
    <property type="entry name" value="Mur-like_cat_sf"/>
</dbReference>
<evidence type="ECO:0000313" key="18">
    <source>
        <dbReference type="EMBL" id="MBO8439471.1"/>
    </source>
</evidence>
<dbReference type="GO" id="GO:0071555">
    <property type="term" value="P:cell wall organization"/>
    <property type="evidence" value="ECO:0007669"/>
    <property type="project" value="UniProtKB-KW"/>
</dbReference>
<dbReference type="SUPFAM" id="SSF53623">
    <property type="entry name" value="MurD-like peptide ligases, catalytic domain"/>
    <property type="match status" value="1"/>
</dbReference>
<evidence type="ECO:0000259" key="16">
    <source>
        <dbReference type="Pfam" id="PF02875"/>
    </source>
</evidence>
<evidence type="ECO:0000256" key="4">
    <source>
        <dbReference type="ARBA" id="ARBA00022490"/>
    </source>
</evidence>
<keyword evidence="9 14" id="KW-0133">Cell shape</keyword>
<dbReference type="AlphaFoldDB" id="A0A940IEJ2"/>
<feature type="domain" description="Mur ligase C-terminal" evidence="16">
    <location>
        <begin position="313"/>
        <end position="438"/>
    </location>
</feature>
<keyword evidence="7 14" id="KW-0547">Nucleotide-binding</keyword>
<evidence type="ECO:0000256" key="2">
    <source>
        <dbReference type="ARBA" id="ARBA00004752"/>
    </source>
</evidence>
<keyword evidence="8 14" id="KW-0067">ATP-binding</keyword>
<dbReference type="HAMAP" id="MF_00046">
    <property type="entry name" value="MurC"/>
    <property type="match status" value="1"/>
</dbReference>
<feature type="domain" description="Mur ligase central" evidence="17">
    <location>
        <begin position="113"/>
        <end position="291"/>
    </location>
</feature>
<comment type="pathway">
    <text evidence="2 14">Cell wall biogenesis; peptidoglycan biosynthesis.</text>
</comment>
<evidence type="ECO:0000259" key="17">
    <source>
        <dbReference type="Pfam" id="PF08245"/>
    </source>
</evidence>
<comment type="similarity">
    <text evidence="14">Belongs to the MurCDEF family.</text>
</comment>
<evidence type="ECO:0000256" key="7">
    <source>
        <dbReference type="ARBA" id="ARBA00022741"/>
    </source>
</evidence>
<keyword evidence="12 14" id="KW-0961">Cell wall biogenesis/degradation</keyword>
<feature type="binding site" evidence="14">
    <location>
        <begin position="115"/>
        <end position="121"/>
    </location>
    <ligand>
        <name>ATP</name>
        <dbReference type="ChEBI" id="CHEBI:30616"/>
    </ligand>
</feature>
<evidence type="ECO:0000256" key="6">
    <source>
        <dbReference type="ARBA" id="ARBA00022618"/>
    </source>
</evidence>
<dbReference type="PANTHER" id="PTHR43445:SF3">
    <property type="entry name" value="UDP-N-ACETYLMURAMATE--L-ALANINE LIGASE"/>
    <property type="match status" value="1"/>
</dbReference>
<dbReference type="SUPFAM" id="SSF51984">
    <property type="entry name" value="MurCD N-terminal domain"/>
    <property type="match status" value="1"/>
</dbReference>
<evidence type="ECO:0000256" key="8">
    <source>
        <dbReference type="ARBA" id="ARBA00022840"/>
    </source>
</evidence>
<dbReference type="InterPro" id="IPR004101">
    <property type="entry name" value="Mur_ligase_C"/>
</dbReference>
<evidence type="ECO:0000256" key="3">
    <source>
        <dbReference type="ARBA" id="ARBA00012211"/>
    </source>
</evidence>
<dbReference type="GO" id="GO:0008763">
    <property type="term" value="F:UDP-N-acetylmuramate-L-alanine ligase activity"/>
    <property type="evidence" value="ECO:0007669"/>
    <property type="project" value="UniProtKB-UniRule"/>
</dbReference>
<dbReference type="EC" id="6.3.2.8" evidence="3 14"/>
<reference evidence="18" key="1">
    <citation type="submission" date="2020-10" db="EMBL/GenBank/DDBJ databases">
        <authorList>
            <person name="Gilroy R."/>
        </authorList>
    </citation>
    <scope>NUCLEOTIDE SEQUENCE</scope>
    <source>
        <strain evidence="18">3924</strain>
    </source>
</reference>
<name>A0A940IEJ2_9BACT</name>
<comment type="caution">
    <text evidence="18">The sequence shown here is derived from an EMBL/GenBank/DDBJ whole genome shotgun (WGS) entry which is preliminary data.</text>
</comment>
<comment type="function">
    <text evidence="14">Cell wall formation.</text>
</comment>
<evidence type="ECO:0000256" key="10">
    <source>
        <dbReference type="ARBA" id="ARBA00022984"/>
    </source>
</evidence>
<keyword evidence="5 14" id="KW-0436">Ligase</keyword>
<evidence type="ECO:0000256" key="14">
    <source>
        <dbReference type="HAMAP-Rule" id="MF_00046"/>
    </source>
</evidence>
<proteinExistence type="inferred from homology"/>
<evidence type="ECO:0000256" key="5">
    <source>
        <dbReference type="ARBA" id="ARBA00022598"/>
    </source>
</evidence>
<dbReference type="Pfam" id="PF08245">
    <property type="entry name" value="Mur_ligase_M"/>
    <property type="match status" value="1"/>
</dbReference>
<evidence type="ECO:0000256" key="1">
    <source>
        <dbReference type="ARBA" id="ARBA00004496"/>
    </source>
</evidence>
<comment type="subcellular location">
    <subcellularLocation>
        <location evidence="1 14">Cytoplasm</location>
    </subcellularLocation>
</comment>
<dbReference type="NCBIfam" id="TIGR01082">
    <property type="entry name" value="murC"/>
    <property type="match status" value="1"/>
</dbReference>
<dbReference type="InterPro" id="IPR013221">
    <property type="entry name" value="Mur_ligase_cen"/>
</dbReference>
<sequence>MYDNFYFLGIGGIGMSALARYFKAKGYRVAGYDRVESRLTDELMAEGVDIHFDDDERNIPQEYRNRKRTLVVYTPAVHEDNRELSYFRREGFEVEKRAQVLGQVTRMERALCIAGTHGKTTVSTMTAHLLKQSHVDCNAFLGGVSKNYTSNLLLSERSDLVVIEADEFDRSFHHLSPYMAVITATDADHLDIYGTHEAYIESFEHFTSLVREGGTLIVKKGIALRPRVKESVKVYDYSATEKADFHAENIRIGGGRLLFDFVAPDTRVDDVELGVPLPVNVENAVAAMALAHLNGATDEELRAGMASYRGVRRRFDVQYKSERLTMIDDYAHHPAELEASIRSVKSLYEGKRVLGVFQPHLYTRTRDFYRDFAAALSLLDAVDIVEIYPAREMPIEGVTSKLIYDCVTAADKHLTTKAQLIGLLGRQEFDVLLTLGAGDIDMMLPEVVEAMKREGR</sequence>
<accession>A0A940IEJ2</accession>
<dbReference type="Gene3D" id="3.40.50.720">
    <property type="entry name" value="NAD(P)-binding Rossmann-like Domain"/>
    <property type="match status" value="1"/>
</dbReference>